<dbReference type="AlphaFoldDB" id="A0A326RNP8"/>
<name>A0A326RNP8_9BACT</name>
<evidence type="ECO:0008006" key="4">
    <source>
        <dbReference type="Google" id="ProtNLM"/>
    </source>
</evidence>
<dbReference type="EMBL" id="QKTX01000012">
    <property type="protein sequence ID" value="PZV80286.1"/>
    <property type="molecule type" value="Genomic_DNA"/>
</dbReference>
<protein>
    <recommendedName>
        <fullName evidence="4">DUF2911 family protein</fullName>
    </recommendedName>
</protein>
<dbReference type="Proteomes" id="UP000248917">
    <property type="component" value="Unassembled WGS sequence"/>
</dbReference>
<keyword evidence="3" id="KW-1185">Reference proteome</keyword>
<reference evidence="2 3" key="1">
    <citation type="submission" date="2018-06" db="EMBL/GenBank/DDBJ databases">
        <title>Genomic Encyclopedia of Archaeal and Bacterial Type Strains, Phase II (KMG-II): from individual species to whole genera.</title>
        <authorList>
            <person name="Goeker M."/>
        </authorList>
    </citation>
    <scope>NUCLEOTIDE SEQUENCE [LARGE SCALE GENOMIC DNA]</scope>
    <source>
        <strain evidence="2 3">T4</strain>
    </source>
</reference>
<dbReference type="OrthoDB" id="978542at2"/>
<proteinExistence type="predicted"/>
<dbReference type="Pfam" id="PF11138">
    <property type="entry name" value="DUF2911"/>
    <property type="match status" value="1"/>
</dbReference>
<accession>A0A326RNP8</accession>
<evidence type="ECO:0000313" key="3">
    <source>
        <dbReference type="Proteomes" id="UP000248917"/>
    </source>
</evidence>
<comment type="caution">
    <text evidence="2">The sequence shown here is derived from an EMBL/GenBank/DDBJ whole genome shotgun (WGS) entry which is preliminary data.</text>
</comment>
<evidence type="ECO:0000313" key="2">
    <source>
        <dbReference type="EMBL" id="PZV80286.1"/>
    </source>
</evidence>
<organism evidence="2 3">
    <name type="scientific">Algoriphagus aquaeductus</name>
    <dbReference type="NCBI Taxonomy" id="475299"/>
    <lineage>
        <taxon>Bacteria</taxon>
        <taxon>Pseudomonadati</taxon>
        <taxon>Bacteroidota</taxon>
        <taxon>Cytophagia</taxon>
        <taxon>Cytophagales</taxon>
        <taxon>Cyclobacteriaceae</taxon>
        <taxon>Algoriphagus</taxon>
    </lineage>
</organism>
<sequence length="193" mass="21259">MKKFIYTLLIPIFISSCTGKSENQTSTTEDHSQHQPAETSPAASKSPRTSAMALVDGNHIHIDYSSPSVRGRQIFGGLVAFGEVWVTGAHKATSIQFDKAVKIGEKEIPAGKYGLFTIPGETEWTLIINQVWDMHLADDYDAGKDLVRISLTPEALQETVESLTYTVEETSKGTALISIAWDKTKIKFEVKNL</sequence>
<feature type="compositionally biased region" description="Polar residues" evidence="1">
    <location>
        <begin position="34"/>
        <end position="48"/>
    </location>
</feature>
<dbReference type="PROSITE" id="PS51257">
    <property type="entry name" value="PROKAR_LIPOPROTEIN"/>
    <property type="match status" value="1"/>
</dbReference>
<dbReference type="RefSeq" id="WP_111393852.1">
    <property type="nucleotide sequence ID" value="NZ_QKTX01000012.1"/>
</dbReference>
<gene>
    <name evidence="2" type="ORF">CLV31_11253</name>
</gene>
<evidence type="ECO:0000256" key="1">
    <source>
        <dbReference type="SAM" id="MobiDB-lite"/>
    </source>
</evidence>
<feature type="region of interest" description="Disordered" evidence="1">
    <location>
        <begin position="19"/>
        <end position="48"/>
    </location>
</feature>
<dbReference type="InterPro" id="IPR021314">
    <property type="entry name" value="DUF2911"/>
</dbReference>